<feature type="non-terminal residue" evidence="2">
    <location>
        <position position="1"/>
    </location>
</feature>
<organism evidence="2 3">
    <name type="scientific">Phytophthora rubi</name>
    <dbReference type="NCBI Taxonomy" id="129364"/>
    <lineage>
        <taxon>Eukaryota</taxon>
        <taxon>Sar</taxon>
        <taxon>Stramenopiles</taxon>
        <taxon>Oomycota</taxon>
        <taxon>Peronosporomycetes</taxon>
        <taxon>Peronosporales</taxon>
        <taxon>Peronosporaceae</taxon>
        <taxon>Phytophthora</taxon>
    </lineage>
</organism>
<dbReference type="Proteomes" id="UP000429607">
    <property type="component" value="Unassembled WGS sequence"/>
</dbReference>
<evidence type="ECO:0000313" key="3">
    <source>
        <dbReference type="Proteomes" id="UP000429607"/>
    </source>
</evidence>
<dbReference type="EMBL" id="QXFV01002324">
    <property type="protein sequence ID" value="KAE8989427.1"/>
    <property type="molecule type" value="Genomic_DNA"/>
</dbReference>
<evidence type="ECO:0008006" key="4">
    <source>
        <dbReference type="Google" id="ProtNLM"/>
    </source>
</evidence>
<feature type="compositionally biased region" description="Low complexity" evidence="1">
    <location>
        <begin position="48"/>
        <end position="62"/>
    </location>
</feature>
<name>A0A6A3J6P6_9STRA</name>
<dbReference type="AlphaFoldDB" id="A0A6A3J6P6"/>
<evidence type="ECO:0000256" key="1">
    <source>
        <dbReference type="SAM" id="MobiDB-lite"/>
    </source>
</evidence>
<feature type="region of interest" description="Disordered" evidence="1">
    <location>
        <begin position="40"/>
        <end position="62"/>
    </location>
</feature>
<comment type="caution">
    <text evidence="2">The sequence shown here is derived from an EMBL/GenBank/DDBJ whole genome shotgun (WGS) entry which is preliminary data.</text>
</comment>
<evidence type="ECO:0000313" key="2">
    <source>
        <dbReference type="EMBL" id="KAE8989427.1"/>
    </source>
</evidence>
<proteinExistence type="predicted"/>
<reference evidence="2 3" key="1">
    <citation type="submission" date="2018-09" db="EMBL/GenBank/DDBJ databases">
        <title>Genomic investigation of the strawberry pathogen Phytophthora fragariae indicates pathogenicity is determined by transcriptional variation in three key races.</title>
        <authorList>
            <person name="Adams T.M."/>
            <person name="Armitage A.D."/>
            <person name="Sobczyk M.K."/>
            <person name="Bates H.J."/>
            <person name="Dunwell J.M."/>
            <person name="Nellist C.F."/>
            <person name="Harrison R.J."/>
        </authorList>
    </citation>
    <scope>NUCLEOTIDE SEQUENCE [LARGE SCALE GENOMIC DNA]</scope>
    <source>
        <strain evidence="2 3">SCRP249</strain>
    </source>
</reference>
<gene>
    <name evidence="2" type="ORF">PR001_g21777</name>
</gene>
<sequence length="109" mass="12083">KRNCRRLGIVWPYRLMKSKKHAIKWSAISREDAQRIRQERALERAKAGRSPSGRSRSPSACRSVTAIDDEAAATAMTMLSHSSSSSVELTEAGRAFARLPLDCMDSSDC</sequence>
<protein>
    <recommendedName>
        <fullName evidence="4">RWP-RK domain-containing protein</fullName>
    </recommendedName>
</protein>
<accession>A0A6A3J6P6</accession>